<dbReference type="AlphaFoldDB" id="A0A168JFK3"/>
<keyword evidence="3" id="KW-1185">Reference proteome</keyword>
<organism evidence="2 3">
    <name type="scientific">Akanthomyces lecanii RCEF 1005</name>
    <dbReference type="NCBI Taxonomy" id="1081108"/>
    <lineage>
        <taxon>Eukaryota</taxon>
        <taxon>Fungi</taxon>
        <taxon>Dikarya</taxon>
        <taxon>Ascomycota</taxon>
        <taxon>Pezizomycotina</taxon>
        <taxon>Sordariomycetes</taxon>
        <taxon>Hypocreomycetidae</taxon>
        <taxon>Hypocreales</taxon>
        <taxon>Cordycipitaceae</taxon>
        <taxon>Akanthomyces</taxon>
        <taxon>Cordyceps confragosa</taxon>
    </lineage>
</organism>
<protein>
    <submittedName>
        <fullName evidence="2">Uncharacterized protein</fullName>
    </submittedName>
</protein>
<dbReference type="EMBL" id="AZHF01000002">
    <property type="protein sequence ID" value="OAA80370.1"/>
    <property type="molecule type" value="Genomic_DNA"/>
</dbReference>
<feature type="region of interest" description="Disordered" evidence="1">
    <location>
        <begin position="65"/>
        <end position="160"/>
    </location>
</feature>
<gene>
    <name evidence="2" type="ORF">LEL_03856</name>
</gene>
<comment type="caution">
    <text evidence="2">The sequence shown here is derived from an EMBL/GenBank/DDBJ whole genome shotgun (WGS) entry which is preliminary data.</text>
</comment>
<feature type="compositionally biased region" description="Polar residues" evidence="1">
    <location>
        <begin position="82"/>
        <end position="92"/>
    </location>
</feature>
<evidence type="ECO:0000256" key="1">
    <source>
        <dbReference type="SAM" id="MobiDB-lite"/>
    </source>
</evidence>
<dbReference type="OrthoDB" id="4870373at2759"/>
<feature type="compositionally biased region" description="Polar residues" evidence="1">
    <location>
        <begin position="65"/>
        <end position="75"/>
    </location>
</feature>
<dbReference type="Proteomes" id="UP000076881">
    <property type="component" value="Unassembled WGS sequence"/>
</dbReference>
<proteinExistence type="predicted"/>
<feature type="region of interest" description="Disordered" evidence="1">
    <location>
        <begin position="1"/>
        <end position="20"/>
    </location>
</feature>
<name>A0A168JFK3_CORDF</name>
<evidence type="ECO:0000313" key="2">
    <source>
        <dbReference type="EMBL" id="OAA80370.1"/>
    </source>
</evidence>
<sequence length="214" mass="22928">MAHEASHSAKPQPVRSRAAQPCDALKYVMKKLMKVSPEQLSTFAPEPRSIPGGYPYAKDHYCSQNKSRIMSSGSENPPPSYNEATSQATSGSLRDEVRPEGWVEGYVEPPRAAHQASEYRPPAAATEKPAQATGIAALDGERGNAAEESAQDTATDQSRSRLAFGGLDLGGRVLGYGSGNDVGGWGVKIGPVLFGLVDVEEEKQRREREEGGRS</sequence>
<evidence type="ECO:0000313" key="3">
    <source>
        <dbReference type="Proteomes" id="UP000076881"/>
    </source>
</evidence>
<reference evidence="2 3" key="1">
    <citation type="journal article" date="2016" name="Genome Biol. Evol.">
        <title>Divergent and convergent evolution of fungal pathogenicity.</title>
        <authorList>
            <person name="Shang Y."/>
            <person name="Xiao G."/>
            <person name="Zheng P."/>
            <person name="Cen K."/>
            <person name="Zhan S."/>
            <person name="Wang C."/>
        </authorList>
    </citation>
    <scope>NUCLEOTIDE SEQUENCE [LARGE SCALE GENOMIC DNA]</scope>
    <source>
        <strain evidence="2 3">RCEF 1005</strain>
    </source>
</reference>
<accession>A0A168JFK3</accession>